<dbReference type="GO" id="GO:0000973">
    <property type="term" value="P:post-transcriptional tethering of RNA polymerase II gene DNA at nuclear periphery"/>
    <property type="evidence" value="ECO:0007669"/>
    <property type="project" value="TreeGrafter"/>
</dbReference>
<dbReference type="GO" id="GO:0003723">
    <property type="term" value="F:RNA binding"/>
    <property type="evidence" value="ECO:0007669"/>
    <property type="project" value="InterPro"/>
</dbReference>
<dbReference type="AlphaFoldDB" id="A0AAD5SLL9"/>
<proteinExistence type="predicted"/>
<dbReference type="PANTHER" id="PTHR12732:SF0">
    <property type="entry name" value="PCI DOMAIN-CONTAINING PROTEIN 2"/>
    <property type="match status" value="1"/>
</dbReference>
<reference evidence="1" key="1">
    <citation type="submission" date="2020-05" db="EMBL/GenBank/DDBJ databases">
        <title>Phylogenomic resolution of chytrid fungi.</title>
        <authorList>
            <person name="Stajich J.E."/>
            <person name="Amses K."/>
            <person name="Simmons R."/>
            <person name="Seto K."/>
            <person name="Myers J."/>
            <person name="Bonds A."/>
            <person name="Quandt C.A."/>
            <person name="Barry K."/>
            <person name="Liu P."/>
            <person name="Grigoriev I."/>
            <person name="Longcore J.E."/>
            <person name="James T.Y."/>
        </authorList>
    </citation>
    <scope>NUCLEOTIDE SEQUENCE</scope>
    <source>
        <strain evidence="1">JEL0513</strain>
    </source>
</reference>
<dbReference type="Proteomes" id="UP001211907">
    <property type="component" value="Unassembled WGS sequence"/>
</dbReference>
<feature type="non-terminal residue" evidence="1">
    <location>
        <position position="175"/>
    </location>
</feature>
<evidence type="ECO:0000313" key="2">
    <source>
        <dbReference type="Proteomes" id="UP001211907"/>
    </source>
</evidence>
<dbReference type="GO" id="GO:0006368">
    <property type="term" value="P:transcription elongation by RNA polymerase II"/>
    <property type="evidence" value="ECO:0007669"/>
    <property type="project" value="TreeGrafter"/>
</dbReference>
<name>A0AAD5SLL9_9FUNG</name>
<gene>
    <name evidence="1" type="primary">PCID2</name>
    <name evidence="1" type="ORF">HK100_010780</name>
</gene>
<organism evidence="1 2">
    <name type="scientific">Physocladia obscura</name>
    <dbReference type="NCBI Taxonomy" id="109957"/>
    <lineage>
        <taxon>Eukaryota</taxon>
        <taxon>Fungi</taxon>
        <taxon>Fungi incertae sedis</taxon>
        <taxon>Chytridiomycota</taxon>
        <taxon>Chytridiomycota incertae sedis</taxon>
        <taxon>Chytridiomycetes</taxon>
        <taxon>Chytridiales</taxon>
        <taxon>Chytriomycetaceae</taxon>
        <taxon>Physocladia</taxon>
    </lineage>
</organism>
<dbReference type="GO" id="GO:0016973">
    <property type="term" value="P:poly(A)+ mRNA export from nucleus"/>
    <property type="evidence" value="ECO:0007669"/>
    <property type="project" value="TreeGrafter"/>
</dbReference>
<dbReference type="PANTHER" id="PTHR12732">
    <property type="entry name" value="UNCHARACTERIZED PROTEASOME COMPONENT REGION PCI-CONTAINING"/>
    <property type="match status" value="1"/>
</dbReference>
<dbReference type="Gene3D" id="1.10.10.10">
    <property type="entry name" value="Winged helix-like DNA-binding domain superfamily/Winged helix DNA-binding domain"/>
    <property type="match status" value="1"/>
</dbReference>
<comment type="caution">
    <text evidence="1">The sequence shown here is derived from an EMBL/GenBank/DDBJ whole genome shotgun (WGS) entry which is preliminary data.</text>
</comment>
<keyword evidence="2" id="KW-1185">Reference proteome</keyword>
<dbReference type="GO" id="GO:0070390">
    <property type="term" value="C:transcription export complex 2"/>
    <property type="evidence" value="ECO:0007669"/>
    <property type="project" value="TreeGrafter"/>
</dbReference>
<dbReference type="EMBL" id="JADGJH010006077">
    <property type="protein sequence ID" value="KAJ3078245.1"/>
    <property type="molecule type" value="Genomic_DNA"/>
</dbReference>
<evidence type="ECO:0000313" key="1">
    <source>
        <dbReference type="EMBL" id="KAJ3078245.1"/>
    </source>
</evidence>
<dbReference type="GO" id="GO:0003690">
    <property type="term" value="F:double-stranded DNA binding"/>
    <property type="evidence" value="ECO:0007669"/>
    <property type="project" value="InterPro"/>
</dbReference>
<sequence>MGVLAFYDDQYKQAQQDLSFALSLFPPELPRPDSESQSRRLLDTVAFKNKLLLLSYLVPVNILAGQCPSLTLLAQYPFLDRLFGQLVDAIGKGQLGRFDLVLDSQRKLFIQRDIYLAVERCRIICFRNLVRRVFLIREKKTRLELHDVLTAVVVAGCTTVDMDEIECMVANLIDK</sequence>
<dbReference type="InterPro" id="IPR045114">
    <property type="entry name" value="Csn12-like"/>
</dbReference>
<protein>
    <submittedName>
        <fullName evidence="1">PCI domain-containing protein 2</fullName>
    </submittedName>
</protein>
<dbReference type="InterPro" id="IPR036388">
    <property type="entry name" value="WH-like_DNA-bd_sf"/>
</dbReference>
<accession>A0AAD5SLL9</accession>